<keyword evidence="1" id="KW-0285">Flavoprotein</keyword>
<gene>
    <name evidence="4" type="ORF">S12H4_46871</name>
</gene>
<dbReference type="GO" id="GO:0009061">
    <property type="term" value="P:anaerobic respiration"/>
    <property type="evidence" value="ECO:0007669"/>
    <property type="project" value="TreeGrafter"/>
</dbReference>
<evidence type="ECO:0000259" key="3">
    <source>
        <dbReference type="Pfam" id="PF00890"/>
    </source>
</evidence>
<dbReference type="PROSITE" id="PS00504">
    <property type="entry name" value="FRD_SDH_FAD_BINDING"/>
    <property type="match status" value="1"/>
</dbReference>
<reference evidence="4" key="1">
    <citation type="journal article" date="2014" name="Front. Microbiol.">
        <title>High frequency of phylogenetically diverse reductive dehalogenase-homologous genes in deep subseafloor sedimentary metagenomes.</title>
        <authorList>
            <person name="Kawai M."/>
            <person name="Futagami T."/>
            <person name="Toyoda A."/>
            <person name="Takaki Y."/>
            <person name="Nishi S."/>
            <person name="Hori S."/>
            <person name="Arai W."/>
            <person name="Tsubouchi T."/>
            <person name="Morono Y."/>
            <person name="Uchiyama I."/>
            <person name="Ito T."/>
            <person name="Fujiyama A."/>
            <person name="Inagaki F."/>
            <person name="Takami H."/>
        </authorList>
    </citation>
    <scope>NUCLEOTIDE SEQUENCE</scope>
    <source>
        <strain evidence="4">Expedition CK06-06</strain>
    </source>
</reference>
<dbReference type="Pfam" id="PF00890">
    <property type="entry name" value="FAD_binding_2"/>
    <property type="match status" value="1"/>
</dbReference>
<comment type="caution">
    <text evidence="4">The sequence shown here is derived from an EMBL/GenBank/DDBJ whole genome shotgun (WGS) entry which is preliminary data.</text>
</comment>
<dbReference type="GO" id="GO:0009055">
    <property type="term" value="F:electron transfer activity"/>
    <property type="evidence" value="ECO:0007669"/>
    <property type="project" value="TreeGrafter"/>
</dbReference>
<dbReference type="GO" id="GO:0005886">
    <property type="term" value="C:plasma membrane"/>
    <property type="evidence" value="ECO:0007669"/>
    <property type="project" value="TreeGrafter"/>
</dbReference>
<dbReference type="GO" id="GO:0000104">
    <property type="term" value="F:succinate dehydrogenase activity"/>
    <property type="evidence" value="ECO:0007669"/>
    <property type="project" value="TreeGrafter"/>
</dbReference>
<sequence>MDQLFHNYDVVIIGGGLTGLRAALETSKKGYTTAILSKVHPLRSHSVAAQGGMNAALGNAEDAKNDNWGDHAF</sequence>
<keyword evidence="2" id="KW-0560">Oxidoreductase</keyword>
<evidence type="ECO:0000313" key="4">
    <source>
        <dbReference type="EMBL" id="GAJ05976.1"/>
    </source>
</evidence>
<dbReference type="InterPro" id="IPR036188">
    <property type="entry name" value="FAD/NAD-bd_sf"/>
</dbReference>
<dbReference type="InterPro" id="IPR030664">
    <property type="entry name" value="SdhA/FrdA/AprA"/>
</dbReference>
<organism evidence="4">
    <name type="scientific">marine sediment metagenome</name>
    <dbReference type="NCBI Taxonomy" id="412755"/>
    <lineage>
        <taxon>unclassified sequences</taxon>
        <taxon>metagenomes</taxon>
        <taxon>ecological metagenomes</taxon>
    </lineage>
</organism>
<dbReference type="InterPro" id="IPR003952">
    <property type="entry name" value="FRD_SDH_FAD_BS"/>
</dbReference>
<accession>X1V1F3</accession>
<dbReference type="EMBL" id="BARW01029119">
    <property type="protein sequence ID" value="GAJ05976.1"/>
    <property type="molecule type" value="Genomic_DNA"/>
</dbReference>
<dbReference type="InterPro" id="IPR003953">
    <property type="entry name" value="FAD-dep_OxRdtase_2_FAD-bd"/>
</dbReference>
<name>X1V1F3_9ZZZZ</name>
<feature type="domain" description="FAD-dependent oxidoreductase 2 FAD-binding" evidence="3">
    <location>
        <begin position="9"/>
        <end position="72"/>
    </location>
</feature>
<proteinExistence type="predicted"/>
<dbReference type="GO" id="GO:0050660">
    <property type="term" value="F:flavin adenine dinucleotide binding"/>
    <property type="evidence" value="ECO:0007669"/>
    <property type="project" value="TreeGrafter"/>
</dbReference>
<dbReference type="PANTHER" id="PTHR11632">
    <property type="entry name" value="SUCCINATE DEHYDROGENASE 2 FLAVOPROTEIN SUBUNIT"/>
    <property type="match status" value="1"/>
</dbReference>
<dbReference type="Gene3D" id="3.50.50.60">
    <property type="entry name" value="FAD/NAD(P)-binding domain"/>
    <property type="match status" value="1"/>
</dbReference>
<dbReference type="PANTHER" id="PTHR11632:SF51">
    <property type="entry name" value="SUCCINATE DEHYDROGENASE [UBIQUINONE] FLAVOPROTEIN SUBUNIT, MITOCHONDRIAL"/>
    <property type="match status" value="1"/>
</dbReference>
<evidence type="ECO:0000256" key="2">
    <source>
        <dbReference type="ARBA" id="ARBA00023002"/>
    </source>
</evidence>
<feature type="non-terminal residue" evidence="4">
    <location>
        <position position="73"/>
    </location>
</feature>
<protein>
    <recommendedName>
        <fullName evidence="3">FAD-dependent oxidoreductase 2 FAD-binding domain-containing protein</fullName>
    </recommendedName>
</protein>
<dbReference type="AlphaFoldDB" id="X1V1F3"/>
<evidence type="ECO:0000256" key="1">
    <source>
        <dbReference type="ARBA" id="ARBA00022630"/>
    </source>
</evidence>
<dbReference type="SUPFAM" id="SSF51905">
    <property type="entry name" value="FAD/NAD(P)-binding domain"/>
    <property type="match status" value="1"/>
</dbReference>